<evidence type="ECO:0000313" key="2">
    <source>
        <dbReference type="EMBL" id="BDE97222.1"/>
    </source>
</evidence>
<dbReference type="Gene3D" id="1.10.10.10">
    <property type="entry name" value="Winged helix-like DNA-binding domain superfamily/Winged helix DNA-binding domain"/>
    <property type="match status" value="1"/>
</dbReference>
<dbReference type="InterPro" id="IPR016032">
    <property type="entry name" value="Sig_transdc_resp-reg_C-effctor"/>
</dbReference>
<dbReference type="EMBL" id="AP025564">
    <property type="protein sequence ID" value="BDE97222.1"/>
    <property type="molecule type" value="Genomic_DNA"/>
</dbReference>
<feature type="domain" description="DUF2087" evidence="1">
    <location>
        <begin position="181"/>
        <end position="249"/>
    </location>
</feature>
<protein>
    <submittedName>
        <fullName evidence="2">Transcriptional regulator</fullName>
    </submittedName>
</protein>
<evidence type="ECO:0000259" key="1">
    <source>
        <dbReference type="Pfam" id="PF09860"/>
    </source>
</evidence>
<dbReference type="InterPro" id="IPR036388">
    <property type="entry name" value="WH-like_DNA-bd_sf"/>
</dbReference>
<dbReference type="RefSeq" id="WP_102379697.1">
    <property type="nucleotide sequence ID" value="NZ_AP025564.1"/>
</dbReference>
<dbReference type="Proteomes" id="UP001320544">
    <property type="component" value="Chromosome"/>
</dbReference>
<keyword evidence="3" id="KW-1185">Reference proteome</keyword>
<dbReference type="InterPro" id="IPR018656">
    <property type="entry name" value="DUF2087"/>
</dbReference>
<dbReference type="SUPFAM" id="SSF46894">
    <property type="entry name" value="C-terminal effector domain of the bipartite response regulators"/>
    <property type="match status" value="1"/>
</dbReference>
<accession>A0ABM7WLD8</accession>
<sequence>MDYGTLTIEEIRNGYRYDEAEKAHVCNYCGRMFPRGQVFPIGDRYYTPEYAAREHIASEHDSSLKKLIEGGAKYNTFTDTQKELLALFGEGLSDNEIANKLGIKASTVRHQKFTFREKAKQAKYYLAVYEEVFGDGGKARKADDIVDIPNTATMMDDRYVITEKERERILKSEFESMRPLRLRHYPLKAKKQVVVLSEVAKLFELGKKYTEAETREMLAAVYEDYSMLRRYLVDYGFMGRTKDGTEYWLK</sequence>
<organism evidence="2 3">
    <name type="scientific">Raoultibacter timonensis</name>
    <dbReference type="NCBI Taxonomy" id="1907662"/>
    <lineage>
        <taxon>Bacteria</taxon>
        <taxon>Bacillati</taxon>
        <taxon>Actinomycetota</taxon>
        <taxon>Coriobacteriia</taxon>
        <taxon>Eggerthellales</taxon>
        <taxon>Eggerthellaceae</taxon>
        <taxon>Raoultibacter</taxon>
    </lineage>
</organism>
<reference evidence="2 3" key="1">
    <citation type="submission" date="2022-01" db="EMBL/GenBank/DDBJ databases">
        <title>Novel bile acid biosynthetic pathways are enriched in the microbiome of centenarians.</title>
        <authorList>
            <person name="Sato Y."/>
            <person name="Atarashi K."/>
            <person name="Plichta R.D."/>
            <person name="Arai Y."/>
            <person name="Sasajima S."/>
            <person name="Kearney M.S."/>
            <person name="Suda W."/>
            <person name="Takeshita K."/>
            <person name="Sasaki T."/>
            <person name="Okamoto S."/>
            <person name="Skelly N.A."/>
            <person name="Okamura Y."/>
            <person name="Vlamakis H."/>
            <person name="Li Y."/>
            <person name="Tanoue T."/>
            <person name="Takei H."/>
            <person name="Nittono H."/>
            <person name="Narushima S."/>
            <person name="Irie J."/>
            <person name="Itoh H."/>
            <person name="Moriya K."/>
            <person name="Sugiura Y."/>
            <person name="Suematsu M."/>
            <person name="Moritoki N."/>
            <person name="Shibata S."/>
            <person name="Littman R.D."/>
            <person name="Fischbach A.M."/>
            <person name="Uwamino Y."/>
            <person name="Inoue T."/>
            <person name="Honda A."/>
            <person name="Hattori M."/>
            <person name="Murai T."/>
            <person name="Xavier J.R."/>
            <person name="Hirose N."/>
            <person name="Honda K."/>
        </authorList>
    </citation>
    <scope>NUCLEOTIDE SEQUENCE [LARGE SCALE GENOMIC DNA]</scope>
    <source>
        <strain evidence="2 3">CE91-St30</strain>
    </source>
</reference>
<evidence type="ECO:0000313" key="3">
    <source>
        <dbReference type="Proteomes" id="UP001320544"/>
    </source>
</evidence>
<name>A0ABM7WLD8_9ACTN</name>
<dbReference type="Pfam" id="PF09860">
    <property type="entry name" value="DUF2087"/>
    <property type="match status" value="1"/>
</dbReference>
<gene>
    <name evidence="2" type="ORF">CE91St30_25550</name>
</gene>
<proteinExistence type="predicted"/>